<dbReference type="PANTHER" id="PTHR23257:SF761">
    <property type="entry name" value="PROTEIN KINASE ATN1"/>
    <property type="match status" value="1"/>
</dbReference>
<accession>A0A2U1PG30</accession>
<dbReference type="Pfam" id="PF07714">
    <property type="entry name" value="PK_Tyr_Ser-Thr"/>
    <property type="match status" value="1"/>
</dbReference>
<dbReference type="InterPro" id="IPR050167">
    <property type="entry name" value="Ser_Thr_protein_kinase"/>
</dbReference>
<reference evidence="2 3" key="1">
    <citation type="journal article" date="2018" name="Mol. Plant">
        <title>The genome of Artemisia annua provides insight into the evolution of Asteraceae family and artemisinin biosynthesis.</title>
        <authorList>
            <person name="Shen Q."/>
            <person name="Zhang L."/>
            <person name="Liao Z."/>
            <person name="Wang S."/>
            <person name="Yan T."/>
            <person name="Shi P."/>
            <person name="Liu M."/>
            <person name="Fu X."/>
            <person name="Pan Q."/>
            <person name="Wang Y."/>
            <person name="Lv Z."/>
            <person name="Lu X."/>
            <person name="Zhang F."/>
            <person name="Jiang W."/>
            <person name="Ma Y."/>
            <person name="Chen M."/>
            <person name="Hao X."/>
            <person name="Li L."/>
            <person name="Tang Y."/>
            <person name="Lv G."/>
            <person name="Zhou Y."/>
            <person name="Sun X."/>
            <person name="Brodelius P.E."/>
            <person name="Rose J.K.C."/>
            <person name="Tang K."/>
        </authorList>
    </citation>
    <scope>NUCLEOTIDE SEQUENCE [LARGE SCALE GENOMIC DNA]</scope>
    <source>
        <strain evidence="3">cv. Huhao1</strain>
        <tissue evidence="2">Leaf</tissue>
    </source>
</reference>
<comment type="caution">
    <text evidence="2">The sequence shown here is derived from an EMBL/GenBank/DDBJ whole genome shotgun (WGS) entry which is preliminary data.</text>
</comment>
<dbReference type="InterPro" id="IPR011009">
    <property type="entry name" value="Kinase-like_dom_sf"/>
</dbReference>
<dbReference type="InterPro" id="IPR000719">
    <property type="entry name" value="Prot_kinase_dom"/>
</dbReference>
<name>A0A2U1PG30_ARTAN</name>
<evidence type="ECO:0000259" key="1">
    <source>
        <dbReference type="PROSITE" id="PS50011"/>
    </source>
</evidence>
<keyword evidence="2" id="KW-0808">Transferase</keyword>
<proteinExistence type="predicted"/>
<organism evidence="2 3">
    <name type="scientific">Artemisia annua</name>
    <name type="common">Sweet wormwood</name>
    <dbReference type="NCBI Taxonomy" id="35608"/>
    <lineage>
        <taxon>Eukaryota</taxon>
        <taxon>Viridiplantae</taxon>
        <taxon>Streptophyta</taxon>
        <taxon>Embryophyta</taxon>
        <taxon>Tracheophyta</taxon>
        <taxon>Spermatophyta</taxon>
        <taxon>Magnoliopsida</taxon>
        <taxon>eudicotyledons</taxon>
        <taxon>Gunneridae</taxon>
        <taxon>Pentapetalae</taxon>
        <taxon>asterids</taxon>
        <taxon>campanulids</taxon>
        <taxon>Asterales</taxon>
        <taxon>Asteraceae</taxon>
        <taxon>Asteroideae</taxon>
        <taxon>Anthemideae</taxon>
        <taxon>Artemisiinae</taxon>
        <taxon>Artemisia</taxon>
    </lineage>
</organism>
<dbReference type="OrthoDB" id="1680571at2759"/>
<dbReference type="AlphaFoldDB" id="A0A2U1PG30"/>
<dbReference type="GO" id="GO:0005737">
    <property type="term" value="C:cytoplasm"/>
    <property type="evidence" value="ECO:0007669"/>
    <property type="project" value="TreeGrafter"/>
</dbReference>
<gene>
    <name evidence="2" type="ORF">CTI12_AA124950</name>
</gene>
<dbReference type="GO" id="GO:0004672">
    <property type="term" value="F:protein kinase activity"/>
    <property type="evidence" value="ECO:0007669"/>
    <property type="project" value="InterPro"/>
</dbReference>
<dbReference type="PANTHER" id="PTHR23257">
    <property type="entry name" value="SERINE-THREONINE PROTEIN KINASE"/>
    <property type="match status" value="1"/>
</dbReference>
<keyword evidence="2" id="KW-0418">Kinase</keyword>
<evidence type="ECO:0000313" key="3">
    <source>
        <dbReference type="Proteomes" id="UP000245207"/>
    </source>
</evidence>
<dbReference type="PROSITE" id="PS50011">
    <property type="entry name" value="PROTEIN_KINASE_DOM"/>
    <property type="match status" value="1"/>
</dbReference>
<feature type="domain" description="Protein kinase" evidence="1">
    <location>
        <begin position="1"/>
        <end position="85"/>
    </location>
</feature>
<dbReference type="SUPFAM" id="SSF56112">
    <property type="entry name" value="Protein kinase-like (PK-like)"/>
    <property type="match status" value="1"/>
</dbReference>
<protein>
    <submittedName>
        <fullName evidence="2">Serine/threonine-protein kinase HT1</fullName>
    </submittedName>
</protein>
<dbReference type="Gene3D" id="1.10.510.10">
    <property type="entry name" value="Transferase(Phosphotransferase) domain 1"/>
    <property type="match status" value="1"/>
</dbReference>
<keyword evidence="3" id="KW-1185">Reference proteome</keyword>
<dbReference type="GO" id="GO:0005524">
    <property type="term" value="F:ATP binding"/>
    <property type="evidence" value="ECO:0007669"/>
    <property type="project" value="InterPro"/>
</dbReference>
<evidence type="ECO:0000313" key="2">
    <source>
        <dbReference type="EMBL" id="PWA84724.1"/>
    </source>
</evidence>
<dbReference type="Proteomes" id="UP000245207">
    <property type="component" value="Unassembled WGS sequence"/>
</dbReference>
<dbReference type="InterPro" id="IPR001245">
    <property type="entry name" value="Ser-Thr/Tyr_kinase_cat_dom"/>
</dbReference>
<dbReference type="STRING" id="35608.A0A2U1PG30"/>
<dbReference type="EMBL" id="PKPP01001199">
    <property type="protein sequence ID" value="PWA84724.1"/>
    <property type="molecule type" value="Genomic_DNA"/>
</dbReference>
<dbReference type="GO" id="GO:0007165">
    <property type="term" value="P:signal transduction"/>
    <property type="evidence" value="ECO:0007669"/>
    <property type="project" value="TreeGrafter"/>
</dbReference>
<sequence length="85" mass="9338">MGSGAIGEVALLSTSQQKNVVKFTRASMEPMMVIISELLKGGTLKEYLANMKPILDGHIAIKFALVVVRAMERLHSHGIIHCHLR</sequence>